<organism evidence="9 10">
    <name type="scientific">Roseomonas haemaphysalidis</name>
    <dbReference type="NCBI Taxonomy" id="2768162"/>
    <lineage>
        <taxon>Bacteria</taxon>
        <taxon>Pseudomonadati</taxon>
        <taxon>Pseudomonadota</taxon>
        <taxon>Alphaproteobacteria</taxon>
        <taxon>Acetobacterales</taxon>
        <taxon>Roseomonadaceae</taxon>
        <taxon>Roseomonas</taxon>
    </lineage>
</organism>
<dbReference type="GO" id="GO:0005524">
    <property type="term" value="F:ATP binding"/>
    <property type="evidence" value="ECO:0007669"/>
    <property type="project" value="UniProtKB-KW"/>
</dbReference>
<dbReference type="SUPFAM" id="SSF52540">
    <property type="entry name" value="P-loop containing nucleoside triphosphate hydrolases"/>
    <property type="match status" value="1"/>
</dbReference>
<protein>
    <recommendedName>
        <fullName evidence="7">Spermidine/putrescine import ATP-binding protein PotA</fullName>
        <ecNumber evidence="7">7.6.2.11</ecNumber>
    </recommendedName>
</protein>
<keyword evidence="5 7" id="KW-1278">Translocase</keyword>
<evidence type="ECO:0000256" key="7">
    <source>
        <dbReference type="RuleBase" id="RU364083"/>
    </source>
</evidence>
<sequence>MNLRAGGSHGLEVGIHDVWRRYGSVTAVGGVSLTVGAGEFVSLLGPSGSGKTTLLMMLAGFEEPDEGRLTVGERDITRLAPNKRDIAMVFQRYALFPHMTVADNIAFPLRMRRVGRAERDEKVRRALEMVKLDAHAERKPAELSGGQQQRVALARAIVFEPPVILMDEPLGALDKKLRQHMQFELRQLQQRLGATVIYVTHDQEEALTMSDRVAVMNGGRLAQLGRPRDLYDRPADAFVADFIGEMNLLSATVESVTGETCTLRCAAGTALAQGEGAAPGSRVRLAVRPEHVELARAAANDATGLRGEVTQSVFNGANTAVQIELQGGDTLRVDVGARSELALLQPGTPVIARWPAGSAIVFPEPG</sequence>
<evidence type="ECO:0000256" key="2">
    <source>
        <dbReference type="ARBA" id="ARBA00022475"/>
    </source>
</evidence>
<evidence type="ECO:0000256" key="4">
    <source>
        <dbReference type="ARBA" id="ARBA00022840"/>
    </source>
</evidence>
<dbReference type="Proteomes" id="UP001518989">
    <property type="component" value="Unassembled WGS sequence"/>
</dbReference>
<dbReference type="EMBL" id="JACTNG010000004">
    <property type="protein sequence ID" value="MBO1079469.1"/>
    <property type="molecule type" value="Genomic_DNA"/>
</dbReference>
<dbReference type="InterPro" id="IPR017871">
    <property type="entry name" value="ABC_transporter-like_CS"/>
</dbReference>
<dbReference type="EC" id="7.6.2.11" evidence="7"/>
<dbReference type="Pfam" id="PF08402">
    <property type="entry name" value="TOBE_2"/>
    <property type="match status" value="1"/>
</dbReference>
<dbReference type="PROSITE" id="PS50893">
    <property type="entry name" value="ABC_TRANSPORTER_2"/>
    <property type="match status" value="1"/>
</dbReference>
<dbReference type="RefSeq" id="WP_207417050.1">
    <property type="nucleotide sequence ID" value="NZ_CP061177.1"/>
</dbReference>
<dbReference type="Gene3D" id="2.40.50.100">
    <property type="match status" value="1"/>
</dbReference>
<evidence type="ECO:0000259" key="8">
    <source>
        <dbReference type="PROSITE" id="PS50893"/>
    </source>
</evidence>
<reference evidence="9 10" key="1">
    <citation type="submission" date="2020-09" db="EMBL/GenBank/DDBJ databases">
        <title>Roseomonas.</title>
        <authorList>
            <person name="Zhu W."/>
        </authorList>
    </citation>
    <scope>NUCLEOTIDE SEQUENCE [LARGE SCALE GENOMIC DNA]</scope>
    <source>
        <strain evidence="9 10">573</strain>
    </source>
</reference>
<comment type="function">
    <text evidence="7">Part of the ABC transporter complex PotABCD involved in spermidine/putrescine import. Responsible for energy coupling to the transport system.</text>
</comment>
<proteinExistence type="inferred from homology"/>
<keyword evidence="3 7" id="KW-0547">Nucleotide-binding</keyword>
<dbReference type="InterPro" id="IPR013611">
    <property type="entry name" value="Transp-assoc_OB_typ2"/>
</dbReference>
<gene>
    <name evidence="7" type="primary">potA</name>
    <name evidence="9" type="ORF">IAI61_10525</name>
</gene>
<dbReference type="InterPro" id="IPR027417">
    <property type="entry name" value="P-loop_NTPase"/>
</dbReference>
<dbReference type="InterPro" id="IPR005893">
    <property type="entry name" value="PotA-like"/>
</dbReference>
<evidence type="ECO:0000313" key="9">
    <source>
        <dbReference type="EMBL" id="MBO1079469.1"/>
    </source>
</evidence>
<evidence type="ECO:0000313" key="10">
    <source>
        <dbReference type="Proteomes" id="UP001518989"/>
    </source>
</evidence>
<dbReference type="InterPro" id="IPR050093">
    <property type="entry name" value="ABC_SmlMolc_Importer"/>
</dbReference>
<comment type="subunit">
    <text evidence="7">The complex is composed of two ATP-binding proteins (PotA), two transmembrane proteins (PotB and PotC) and a solute-binding protein (PotD).</text>
</comment>
<dbReference type="PANTHER" id="PTHR42781:SF4">
    <property type="entry name" value="SPERMIDINE_PUTRESCINE IMPORT ATP-BINDING PROTEIN POTA"/>
    <property type="match status" value="1"/>
</dbReference>
<evidence type="ECO:0000256" key="5">
    <source>
        <dbReference type="ARBA" id="ARBA00022967"/>
    </source>
</evidence>
<dbReference type="PROSITE" id="PS00211">
    <property type="entry name" value="ABC_TRANSPORTER_1"/>
    <property type="match status" value="1"/>
</dbReference>
<dbReference type="InterPro" id="IPR003439">
    <property type="entry name" value="ABC_transporter-like_ATP-bd"/>
</dbReference>
<evidence type="ECO:0000256" key="3">
    <source>
        <dbReference type="ARBA" id="ARBA00022741"/>
    </source>
</evidence>
<evidence type="ECO:0000256" key="6">
    <source>
        <dbReference type="ARBA" id="ARBA00023136"/>
    </source>
</evidence>
<dbReference type="SMART" id="SM00382">
    <property type="entry name" value="AAA"/>
    <property type="match status" value="1"/>
</dbReference>
<keyword evidence="1 7" id="KW-0813">Transport</keyword>
<name>A0ABS3KPR4_9PROT</name>
<accession>A0ABS3KPR4</accession>
<dbReference type="Pfam" id="PF00005">
    <property type="entry name" value="ABC_tran"/>
    <property type="match status" value="1"/>
</dbReference>
<dbReference type="Gene3D" id="3.40.50.300">
    <property type="entry name" value="P-loop containing nucleotide triphosphate hydrolases"/>
    <property type="match status" value="1"/>
</dbReference>
<keyword evidence="2 7" id="KW-1003">Cell membrane</keyword>
<evidence type="ECO:0000256" key="1">
    <source>
        <dbReference type="ARBA" id="ARBA00022448"/>
    </source>
</evidence>
<comment type="caution">
    <text evidence="9">The sequence shown here is derived from an EMBL/GenBank/DDBJ whole genome shotgun (WGS) entry which is preliminary data.</text>
</comment>
<dbReference type="SUPFAM" id="SSF50331">
    <property type="entry name" value="MOP-like"/>
    <property type="match status" value="1"/>
</dbReference>
<comment type="similarity">
    <text evidence="7">Belongs to the ABC transporter superfamily. Spermidine/putrescine importer (TC 3.A.1.11.1) family.</text>
</comment>
<keyword evidence="6 7" id="KW-0472">Membrane</keyword>
<keyword evidence="4 7" id="KW-0067">ATP-binding</keyword>
<feature type="domain" description="ABC transporter" evidence="8">
    <location>
        <begin position="13"/>
        <end position="243"/>
    </location>
</feature>
<comment type="catalytic activity">
    <reaction evidence="7">
        <text>ATP + H2O + polyamine-[polyamine-binding protein]Side 1 = ADP + phosphate + polyamineSide 2 + [polyamine-binding protein]Side 1.</text>
        <dbReference type="EC" id="7.6.2.11"/>
    </reaction>
</comment>
<dbReference type="InterPro" id="IPR008995">
    <property type="entry name" value="Mo/tungstate-bd_C_term_dom"/>
</dbReference>
<keyword evidence="10" id="KW-1185">Reference proteome</keyword>
<dbReference type="PANTHER" id="PTHR42781">
    <property type="entry name" value="SPERMIDINE/PUTRESCINE IMPORT ATP-BINDING PROTEIN POTA"/>
    <property type="match status" value="1"/>
</dbReference>
<dbReference type="NCBIfam" id="TIGR01187">
    <property type="entry name" value="potA"/>
    <property type="match status" value="1"/>
</dbReference>
<dbReference type="InterPro" id="IPR003593">
    <property type="entry name" value="AAA+_ATPase"/>
</dbReference>